<accession>A0AAD8XWA4</accession>
<feature type="domain" description="F-box" evidence="1">
    <location>
        <begin position="35"/>
        <end position="69"/>
    </location>
</feature>
<evidence type="ECO:0000259" key="1">
    <source>
        <dbReference type="Pfam" id="PF00646"/>
    </source>
</evidence>
<dbReference type="Proteomes" id="UP001224775">
    <property type="component" value="Unassembled WGS sequence"/>
</dbReference>
<dbReference type="InterPro" id="IPR032675">
    <property type="entry name" value="LRR_dom_sf"/>
</dbReference>
<dbReference type="InterPro" id="IPR036047">
    <property type="entry name" value="F-box-like_dom_sf"/>
</dbReference>
<dbReference type="SUPFAM" id="SSF81383">
    <property type="entry name" value="F-box domain"/>
    <property type="match status" value="1"/>
</dbReference>
<dbReference type="AlphaFoldDB" id="A0AAD8XWA4"/>
<dbReference type="Gene3D" id="3.80.10.10">
    <property type="entry name" value="Ribonuclease Inhibitor"/>
    <property type="match status" value="1"/>
</dbReference>
<evidence type="ECO:0000313" key="2">
    <source>
        <dbReference type="EMBL" id="KAK1734506.1"/>
    </source>
</evidence>
<organism evidence="2 3">
    <name type="scientific">Skeletonema marinoi</name>
    <dbReference type="NCBI Taxonomy" id="267567"/>
    <lineage>
        <taxon>Eukaryota</taxon>
        <taxon>Sar</taxon>
        <taxon>Stramenopiles</taxon>
        <taxon>Ochrophyta</taxon>
        <taxon>Bacillariophyta</taxon>
        <taxon>Coscinodiscophyceae</taxon>
        <taxon>Thalassiosirophycidae</taxon>
        <taxon>Thalassiosirales</taxon>
        <taxon>Skeletonemataceae</taxon>
        <taxon>Skeletonema</taxon>
        <taxon>Skeletonema marinoi-dohrnii complex</taxon>
    </lineage>
</organism>
<comment type="caution">
    <text evidence="2">The sequence shown here is derived from an EMBL/GenBank/DDBJ whole genome shotgun (WGS) entry which is preliminary data.</text>
</comment>
<protein>
    <recommendedName>
        <fullName evidence="1">F-box domain-containing protein</fullName>
    </recommendedName>
</protein>
<reference evidence="2" key="1">
    <citation type="submission" date="2023-06" db="EMBL/GenBank/DDBJ databases">
        <title>Survivors Of The Sea: Transcriptome response of Skeletonema marinoi to long-term dormancy.</title>
        <authorList>
            <person name="Pinder M.I.M."/>
            <person name="Kourtchenko O."/>
            <person name="Robertson E.K."/>
            <person name="Larsson T."/>
            <person name="Maumus F."/>
            <person name="Osuna-Cruz C.M."/>
            <person name="Vancaester E."/>
            <person name="Stenow R."/>
            <person name="Vandepoele K."/>
            <person name="Ploug H."/>
            <person name="Bruchert V."/>
            <person name="Godhe A."/>
            <person name="Topel M."/>
        </authorList>
    </citation>
    <scope>NUCLEOTIDE SEQUENCE</scope>
    <source>
        <strain evidence="2">R05AC</strain>
    </source>
</reference>
<dbReference type="Pfam" id="PF00646">
    <property type="entry name" value="F-box"/>
    <property type="match status" value="1"/>
</dbReference>
<keyword evidence="3" id="KW-1185">Reference proteome</keyword>
<dbReference type="SUPFAM" id="SSF52047">
    <property type="entry name" value="RNI-like"/>
    <property type="match status" value="1"/>
</dbReference>
<dbReference type="InterPro" id="IPR001810">
    <property type="entry name" value="F-box_dom"/>
</dbReference>
<evidence type="ECO:0000313" key="3">
    <source>
        <dbReference type="Proteomes" id="UP001224775"/>
    </source>
</evidence>
<gene>
    <name evidence="2" type="ORF">QTG54_014754</name>
</gene>
<name>A0AAD8XWA4_9STRA</name>
<dbReference type="CDD" id="cd09917">
    <property type="entry name" value="F-box_SF"/>
    <property type="match status" value="1"/>
</dbReference>
<proteinExistence type="predicted"/>
<dbReference type="EMBL" id="JATAAI010000038">
    <property type="protein sequence ID" value="KAK1734506.1"/>
    <property type="molecule type" value="Genomic_DNA"/>
</dbReference>
<sequence length="431" mass="49446">MSRPKKPRLLEEKADTHVGGDDNAVIERSSATVDDLSAEMKAIIFGYFGPTEIMCLRCVCKKWREAAKKTIVPQAPFSVSTIDTYNAMRVMTRAIPNLQRLSILYLENFGNIFDDGEDPNIREAYKTASYTSHDIQIISRFSKLRSLDLFQASMNGRYPFLFTSFPLLQKLGIGLCDYLKFDLAMSMLAGFPLLKELEITHSPFITGKINSLRVLKDTLEKVHIESCLVRGNFMVLADFPHMRELHLIDVAVTGDVRDIGENDFPHLEQLSLPKGVVGGTDHKFLRISDVPEVMQAIYRLKDRVLSYYEWDSLWLSLSDQSPDWYDDCISSELQLHPPFSVELVQAGARHAPWMEMVWTSYTGTISHSCVGTASCEINWLDPEPDRESSDYENYEQKLHQLEQEVNFYRGYLQPPTEEEYYRICRGFIDRS</sequence>